<keyword evidence="1" id="KW-0285">Flavoprotein</keyword>
<dbReference type="Gene3D" id="3.50.50.60">
    <property type="entry name" value="FAD/NAD(P)-binding domain"/>
    <property type="match status" value="1"/>
</dbReference>
<reference evidence="4" key="2">
    <citation type="submission" date="2020-09" db="EMBL/GenBank/DDBJ databases">
        <authorList>
            <person name="Sun Q."/>
            <person name="Ohkuma M."/>
        </authorList>
    </citation>
    <scope>NUCLEOTIDE SEQUENCE</scope>
    <source>
        <strain evidence="4">JCM 19596</strain>
    </source>
</reference>
<dbReference type="EMBL" id="BMPG01000003">
    <property type="protein sequence ID" value="GGL66730.1"/>
    <property type="molecule type" value="Genomic_DNA"/>
</dbReference>
<dbReference type="AlphaFoldDB" id="A0A830FMA6"/>
<evidence type="ECO:0000256" key="2">
    <source>
        <dbReference type="ARBA" id="ARBA00023002"/>
    </source>
</evidence>
<evidence type="ECO:0000259" key="3">
    <source>
        <dbReference type="Pfam" id="PF07992"/>
    </source>
</evidence>
<name>A0A830FMA6_9EURY</name>
<keyword evidence="5" id="KW-1185">Reference proteome</keyword>
<dbReference type="PANTHER" id="PTHR48105">
    <property type="entry name" value="THIOREDOXIN REDUCTASE 1-RELATED-RELATED"/>
    <property type="match status" value="1"/>
</dbReference>
<accession>A0A830FMA6</accession>
<gene>
    <name evidence="4" type="ORF">GCM10009039_25860</name>
</gene>
<evidence type="ECO:0000313" key="5">
    <source>
        <dbReference type="Proteomes" id="UP000607197"/>
    </source>
</evidence>
<comment type="caution">
    <text evidence="4">The sequence shown here is derived from an EMBL/GenBank/DDBJ whole genome shotgun (WGS) entry which is preliminary data.</text>
</comment>
<feature type="domain" description="FAD/NAD(P)-binding" evidence="3">
    <location>
        <begin position="19"/>
        <end position="125"/>
    </location>
</feature>
<dbReference type="SUPFAM" id="SSF51905">
    <property type="entry name" value="FAD/NAD(P)-binding domain"/>
    <property type="match status" value="1"/>
</dbReference>
<dbReference type="InterPro" id="IPR036188">
    <property type="entry name" value="FAD/NAD-bd_sf"/>
</dbReference>
<dbReference type="GO" id="GO:0016491">
    <property type="term" value="F:oxidoreductase activity"/>
    <property type="evidence" value="ECO:0007669"/>
    <property type="project" value="UniProtKB-KW"/>
</dbReference>
<dbReference type="InterPro" id="IPR050097">
    <property type="entry name" value="Ferredoxin-NADP_redctase_2"/>
</dbReference>
<dbReference type="RefSeq" id="WP_229774113.1">
    <property type="nucleotide sequence ID" value="NZ_BMPG01000003.1"/>
</dbReference>
<dbReference type="Proteomes" id="UP000607197">
    <property type="component" value="Unassembled WGS sequence"/>
</dbReference>
<dbReference type="Pfam" id="PF07992">
    <property type="entry name" value="Pyr_redox_2"/>
    <property type="match status" value="1"/>
</dbReference>
<dbReference type="InterPro" id="IPR023753">
    <property type="entry name" value="FAD/NAD-binding_dom"/>
</dbReference>
<reference evidence="4" key="1">
    <citation type="journal article" date="2014" name="Int. J. Syst. Evol. Microbiol.">
        <title>Complete genome sequence of Corynebacterium casei LMG S-19264T (=DSM 44701T), isolated from a smear-ripened cheese.</title>
        <authorList>
            <consortium name="US DOE Joint Genome Institute (JGI-PGF)"/>
            <person name="Walter F."/>
            <person name="Albersmeier A."/>
            <person name="Kalinowski J."/>
            <person name="Ruckert C."/>
        </authorList>
    </citation>
    <scope>NUCLEOTIDE SEQUENCE</scope>
    <source>
        <strain evidence="4">JCM 19596</strain>
    </source>
</reference>
<organism evidence="4 5">
    <name type="scientific">Halocalculus aciditolerans</name>
    <dbReference type="NCBI Taxonomy" id="1383812"/>
    <lineage>
        <taxon>Archaea</taxon>
        <taxon>Methanobacteriati</taxon>
        <taxon>Methanobacteriota</taxon>
        <taxon>Stenosarchaea group</taxon>
        <taxon>Halobacteria</taxon>
        <taxon>Halobacteriales</taxon>
        <taxon>Halobacteriaceae</taxon>
        <taxon>Halocalculus</taxon>
    </lineage>
</organism>
<dbReference type="PRINTS" id="PR00469">
    <property type="entry name" value="PNDRDTASEII"/>
</dbReference>
<evidence type="ECO:0000313" key="4">
    <source>
        <dbReference type="EMBL" id="GGL66730.1"/>
    </source>
</evidence>
<keyword evidence="2" id="KW-0560">Oxidoreductase</keyword>
<sequence>MAGENNEEGETSMSNGNVDVVVVGGGPAGSAAALYTAQYGLDTVVFDRGKSALSRCAYLENYLGFPWGVDIQSFYELIHEHVEEAGGTVVSDMVLSVDEREAGGFRVETQEGRTVDADRVVAATTYDRDYLEGLDDEDEMFESHQHGDGDVHEHVSLDYVDEEGRAPVDGLYVAGAQVGRGTQALTAAGNGMEVGTAVVVDVRRDQGYWEKVAAHRSWNWPRSTVDHDWDDEEAWNERFRKHRVPADHDIDPDRLREVREKDVKHMKTSYMDRGEAERREERAKRRWAERLDDELLLDVLDDERLREYVQELEEENVAN</sequence>
<protein>
    <submittedName>
        <fullName evidence="4">Thioredoxin reductase</fullName>
    </submittedName>
</protein>
<proteinExistence type="predicted"/>
<evidence type="ECO:0000256" key="1">
    <source>
        <dbReference type="ARBA" id="ARBA00022630"/>
    </source>
</evidence>